<dbReference type="InterPro" id="IPR015500">
    <property type="entry name" value="Peptidase_S8_subtilisin-rel"/>
</dbReference>
<keyword evidence="6" id="KW-0472">Membrane</keyword>
<dbReference type="EMBL" id="AP022870">
    <property type="protein sequence ID" value="BCB74993.1"/>
    <property type="molecule type" value="Genomic_DNA"/>
</dbReference>
<dbReference type="PANTHER" id="PTHR42884">
    <property type="entry name" value="PROPROTEIN CONVERTASE SUBTILISIN/KEXIN-RELATED"/>
    <property type="match status" value="1"/>
</dbReference>
<feature type="region of interest" description="Disordered" evidence="5">
    <location>
        <begin position="129"/>
        <end position="178"/>
    </location>
</feature>
<dbReference type="PANTHER" id="PTHR42884:SF14">
    <property type="entry name" value="NEUROENDOCRINE CONVERTASE 1"/>
    <property type="match status" value="1"/>
</dbReference>
<evidence type="ECO:0000313" key="9">
    <source>
        <dbReference type="Proteomes" id="UP000502508"/>
    </source>
</evidence>
<dbReference type="KEGG" id="pfla:Pflav_014030"/>
<feature type="domain" description="Peptidase S8/S53" evidence="7">
    <location>
        <begin position="201"/>
        <end position="448"/>
    </location>
</feature>
<name>A0A6F8XMF7_9ACTN</name>
<keyword evidence="2" id="KW-0378">Hydrolase</keyword>
<feature type="compositionally biased region" description="Low complexity" evidence="5">
    <location>
        <begin position="141"/>
        <end position="178"/>
    </location>
</feature>
<dbReference type="CDD" id="cd00306">
    <property type="entry name" value="Peptidases_S8_S53"/>
    <property type="match status" value="1"/>
</dbReference>
<dbReference type="GO" id="GO:0005886">
    <property type="term" value="C:plasma membrane"/>
    <property type="evidence" value="ECO:0007669"/>
    <property type="project" value="TreeGrafter"/>
</dbReference>
<dbReference type="PROSITE" id="PS51892">
    <property type="entry name" value="SUBTILASE"/>
    <property type="match status" value="1"/>
</dbReference>
<keyword evidence="6" id="KW-1133">Transmembrane helix</keyword>
<dbReference type="SUPFAM" id="SSF52743">
    <property type="entry name" value="Subtilisin-like"/>
    <property type="match status" value="1"/>
</dbReference>
<evidence type="ECO:0000256" key="5">
    <source>
        <dbReference type="SAM" id="MobiDB-lite"/>
    </source>
</evidence>
<evidence type="ECO:0000259" key="7">
    <source>
        <dbReference type="Pfam" id="PF00082"/>
    </source>
</evidence>
<evidence type="ECO:0000256" key="1">
    <source>
        <dbReference type="ARBA" id="ARBA00022670"/>
    </source>
</evidence>
<evidence type="ECO:0000313" key="8">
    <source>
        <dbReference type="EMBL" id="BCB74993.1"/>
    </source>
</evidence>
<keyword evidence="9" id="KW-1185">Reference proteome</keyword>
<dbReference type="PRINTS" id="PR00723">
    <property type="entry name" value="SUBTILISIN"/>
</dbReference>
<evidence type="ECO:0000256" key="4">
    <source>
        <dbReference type="PROSITE-ProRule" id="PRU01240"/>
    </source>
</evidence>
<dbReference type="Pfam" id="PF00082">
    <property type="entry name" value="Peptidase_S8"/>
    <property type="match status" value="1"/>
</dbReference>
<dbReference type="InterPro" id="IPR036852">
    <property type="entry name" value="Peptidase_S8/S53_dom_sf"/>
</dbReference>
<feature type="transmembrane region" description="Helical" evidence="6">
    <location>
        <begin position="478"/>
        <end position="499"/>
    </location>
</feature>
<keyword evidence="1" id="KW-0645">Protease</keyword>
<gene>
    <name evidence="8" type="ORF">Pflav_014030</name>
</gene>
<organism evidence="8 9">
    <name type="scientific">Phytohabitans flavus</name>
    <dbReference type="NCBI Taxonomy" id="1076124"/>
    <lineage>
        <taxon>Bacteria</taxon>
        <taxon>Bacillati</taxon>
        <taxon>Actinomycetota</taxon>
        <taxon>Actinomycetes</taxon>
        <taxon>Micromonosporales</taxon>
        <taxon>Micromonosporaceae</taxon>
    </lineage>
</organism>
<dbReference type="Proteomes" id="UP000502508">
    <property type="component" value="Chromosome"/>
</dbReference>
<dbReference type="Gene3D" id="3.40.50.200">
    <property type="entry name" value="Peptidase S8/S53 domain"/>
    <property type="match status" value="1"/>
</dbReference>
<dbReference type="GO" id="GO:0016485">
    <property type="term" value="P:protein processing"/>
    <property type="evidence" value="ECO:0007669"/>
    <property type="project" value="TreeGrafter"/>
</dbReference>
<keyword evidence="6" id="KW-0812">Transmembrane</keyword>
<dbReference type="AlphaFoldDB" id="A0A6F8XMF7"/>
<evidence type="ECO:0000256" key="6">
    <source>
        <dbReference type="SAM" id="Phobius"/>
    </source>
</evidence>
<sequence length="506" mass="50557">MTARLIGGSRKEETAVLAKRSTFGRLLAAVAILGCLVVGTAGTAVAQKAPQDPQAYVKYYVVAAEYQGQPENLTEIATRLLGSGERSAEIYNLNAGRVQPDGASLADPARLNSGWYLVLPWDAVGEGVEIGQIPTGPKPTTPASKPGGSPAPTGSASPSPTQTHRSGGTAEGCTATAASSGRSDWAQLRLAAEGAWDLSRGNGVVVAVVDSGVDGMLEQLSGRVAVGADVTAGSGRGDVDCLGTGTAMASLIAANASTSKTPVGIAPDATILPVRMVGESANGRPMDAANAIEVAVSAGASVLALGSHVDLSAPDVVASLVTALNHDVVVVAGAPTKPFTLPSPTEPSATGALLLAGGVGADNQLVEDYQPNAVEVVAPAADVAGIGPGHAGALSYTGTRFAVAFAAGQAALIRAAYPELTAVQVERRIQETADKLGTQTPDGRYGFGLINPGASVAQAADGGQPAPNQPNGGGRGGAALPIFFGILLIAGGAITIVAIRVRRRHA</sequence>
<proteinExistence type="inferred from homology"/>
<evidence type="ECO:0000256" key="2">
    <source>
        <dbReference type="ARBA" id="ARBA00022801"/>
    </source>
</evidence>
<comment type="similarity">
    <text evidence="4">Belongs to the peptidase S8 family.</text>
</comment>
<reference evidence="8 9" key="1">
    <citation type="submission" date="2020-03" db="EMBL/GenBank/DDBJ databases">
        <title>Whole genome shotgun sequence of Phytohabitans flavus NBRC 107702.</title>
        <authorList>
            <person name="Komaki H."/>
            <person name="Tamura T."/>
        </authorList>
    </citation>
    <scope>NUCLEOTIDE SEQUENCE [LARGE SCALE GENOMIC DNA]</scope>
    <source>
        <strain evidence="8 9">NBRC 107702</strain>
    </source>
</reference>
<dbReference type="GO" id="GO:0004252">
    <property type="term" value="F:serine-type endopeptidase activity"/>
    <property type="evidence" value="ECO:0007669"/>
    <property type="project" value="InterPro"/>
</dbReference>
<keyword evidence="3" id="KW-0720">Serine protease</keyword>
<protein>
    <recommendedName>
        <fullName evidence="7">Peptidase S8/S53 domain-containing protein</fullName>
    </recommendedName>
</protein>
<evidence type="ECO:0000256" key="3">
    <source>
        <dbReference type="ARBA" id="ARBA00022825"/>
    </source>
</evidence>
<accession>A0A6F8XMF7</accession>
<dbReference type="InterPro" id="IPR000209">
    <property type="entry name" value="Peptidase_S8/S53_dom"/>
</dbReference>
<reference evidence="8 9" key="2">
    <citation type="submission" date="2020-03" db="EMBL/GenBank/DDBJ databases">
        <authorList>
            <person name="Ichikawa N."/>
            <person name="Kimura A."/>
            <person name="Kitahashi Y."/>
            <person name="Uohara A."/>
        </authorList>
    </citation>
    <scope>NUCLEOTIDE SEQUENCE [LARGE SCALE GENOMIC DNA]</scope>
    <source>
        <strain evidence="8 9">NBRC 107702</strain>
    </source>
</reference>
<dbReference type="RefSeq" id="WP_377309435.1">
    <property type="nucleotide sequence ID" value="NZ_JBHTHL010000001.1"/>
</dbReference>
<comment type="caution">
    <text evidence="4">Lacks conserved residue(s) required for the propagation of feature annotation.</text>
</comment>